<dbReference type="InterPro" id="IPR036038">
    <property type="entry name" value="Aminotransferase-like"/>
</dbReference>
<keyword evidence="2" id="KW-0032">Aminotransferase</keyword>
<protein>
    <submittedName>
        <fullName evidence="2">Branched-chain amino acid aminotransferase/4-amino-4-deoxychorismate lyase</fullName>
        <ecNumber evidence="2">2.6.1.42</ecNumber>
        <ecNumber evidence="2">4.1.3.38</ecNumber>
    </submittedName>
</protein>
<dbReference type="InterPro" id="IPR043132">
    <property type="entry name" value="BCAT-like_C"/>
</dbReference>
<dbReference type="GO" id="GO:0008153">
    <property type="term" value="P:4-aminobenzoate biosynthetic process"/>
    <property type="evidence" value="ECO:0007669"/>
    <property type="project" value="TreeGrafter"/>
</dbReference>
<dbReference type="RefSeq" id="WP_309939351.1">
    <property type="nucleotide sequence ID" value="NZ_AP025305.1"/>
</dbReference>
<dbReference type="CDD" id="cd00449">
    <property type="entry name" value="PLPDE_IV"/>
    <property type="match status" value="1"/>
</dbReference>
<keyword evidence="2" id="KW-0456">Lyase</keyword>
<dbReference type="Gene3D" id="3.20.10.10">
    <property type="entry name" value="D-amino Acid Aminotransferase, subunit A, domain 2"/>
    <property type="match status" value="1"/>
</dbReference>
<dbReference type="PANTHER" id="PTHR42743:SF2">
    <property type="entry name" value="AMINODEOXYCHORISMATE LYASE"/>
    <property type="match status" value="1"/>
</dbReference>
<dbReference type="Pfam" id="PF01063">
    <property type="entry name" value="Aminotran_4"/>
    <property type="match status" value="1"/>
</dbReference>
<evidence type="ECO:0000256" key="1">
    <source>
        <dbReference type="ARBA" id="ARBA00009320"/>
    </source>
</evidence>
<dbReference type="EC" id="2.6.1.42" evidence="2"/>
<name>A0AAE4BT65_9BACT</name>
<keyword evidence="2" id="KW-0808">Transferase</keyword>
<dbReference type="Gene3D" id="3.30.470.10">
    <property type="match status" value="1"/>
</dbReference>
<dbReference type="Proteomes" id="UP001185092">
    <property type="component" value="Unassembled WGS sequence"/>
</dbReference>
<dbReference type="InterPro" id="IPR050571">
    <property type="entry name" value="Class-IV_PLP-Dep_Aminotrnsfr"/>
</dbReference>
<accession>A0AAE4BT65</accession>
<sequence>MKKLYPSAIFIMFSIYNNELLSSSQINIPITDRAFQYGDGVFETILYAKNSDLIKYHFERLYNGSRALNFNLPSFFTPEHITNSIEALKNKNNIKGLSRIKIMVWRKEGGLYTPVSDQSNILISISEGKFSTNPINKVGICETVKNEYSSTSRFKTISALKYTLAGLEKKNKHFDDLIILDQHGHISECLASNIFWVKDNEFYTPDLSTGCIEGVQRRRIIELLKENNIRLNIGKFHLEELENAQLVFNCNVASIHPFAWLMNKSLKINTDLFKLLIPSLD</sequence>
<dbReference type="GO" id="GO:0008696">
    <property type="term" value="F:4-amino-4-deoxychorismate lyase activity"/>
    <property type="evidence" value="ECO:0007669"/>
    <property type="project" value="UniProtKB-EC"/>
</dbReference>
<reference evidence="2" key="1">
    <citation type="submission" date="2023-07" db="EMBL/GenBank/DDBJ databases">
        <title>Genomic Encyclopedia of Type Strains, Phase IV (KMG-IV): sequencing the most valuable type-strain genomes for metagenomic binning, comparative biology and taxonomic classification.</title>
        <authorList>
            <person name="Goeker M."/>
        </authorList>
    </citation>
    <scope>NUCLEOTIDE SEQUENCE</scope>
    <source>
        <strain evidence="2">DSM 26174</strain>
    </source>
</reference>
<dbReference type="EMBL" id="JAVDQD010000003">
    <property type="protein sequence ID" value="MDR6239635.1"/>
    <property type="molecule type" value="Genomic_DNA"/>
</dbReference>
<keyword evidence="3" id="KW-1185">Reference proteome</keyword>
<comment type="caution">
    <text evidence="2">The sequence shown here is derived from an EMBL/GenBank/DDBJ whole genome shotgun (WGS) entry which is preliminary data.</text>
</comment>
<dbReference type="InterPro" id="IPR043131">
    <property type="entry name" value="BCAT-like_N"/>
</dbReference>
<evidence type="ECO:0000313" key="3">
    <source>
        <dbReference type="Proteomes" id="UP001185092"/>
    </source>
</evidence>
<dbReference type="SUPFAM" id="SSF56752">
    <property type="entry name" value="D-aminoacid aminotransferase-like PLP-dependent enzymes"/>
    <property type="match status" value="1"/>
</dbReference>
<organism evidence="2 3">
    <name type="scientific">Aureibacter tunicatorum</name>
    <dbReference type="NCBI Taxonomy" id="866807"/>
    <lineage>
        <taxon>Bacteria</taxon>
        <taxon>Pseudomonadati</taxon>
        <taxon>Bacteroidota</taxon>
        <taxon>Cytophagia</taxon>
        <taxon>Cytophagales</taxon>
        <taxon>Persicobacteraceae</taxon>
        <taxon>Aureibacter</taxon>
    </lineage>
</organism>
<dbReference type="GO" id="GO:0005829">
    <property type="term" value="C:cytosol"/>
    <property type="evidence" value="ECO:0007669"/>
    <property type="project" value="TreeGrafter"/>
</dbReference>
<dbReference type="GO" id="GO:0004084">
    <property type="term" value="F:branched-chain-amino-acid transaminase activity"/>
    <property type="evidence" value="ECO:0007669"/>
    <property type="project" value="UniProtKB-EC"/>
</dbReference>
<comment type="similarity">
    <text evidence="1">Belongs to the class-IV pyridoxal-phosphate-dependent aminotransferase family.</text>
</comment>
<gene>
    <name evidence="2" type="ORF">HNQ88_002683</name>
</gene>
<dbReference type="EC" id="4.1.3.38" evidence="2"/>
<dbReference type="AlphaFoldDB" id="A0AAE4BT65"/>
<proteinExistence type="inferred from homology"/>
<evidence type="ECO:0000313" key="2">
    <source>
        <dbReference type="EMBL" id="MDR6239635.1"/>
    </source>
</evidence>
<dbReference type="InterPro" id="IPR001544">
    <property type="entry name" value="Aminotrans_IV"/>
</dbReference>
<dbReference type="PANTHER" id="PTHR42743">
    <property type="entry name" value="AMINO-ACID AMINOTRANSFERASE"/>
    <property type="match status" value="1"/>
</dbReference>